<dbReference type="EMBL" id="BGPR01010711">
    <property type="protein sequence ID" value="GBN47642.1"/>
    <property type="molecule type" value="Genomic_DNA"/>
</dbReference>
<keyword evidence="3" id="KW-1185">Reference proteome</keyword>
<dbReference type="AlphaFoldDB" id="A0A4Y2P9C6"/>
<dbReference type="Proteomes" id="UP000499080">
    <property type="component" value="Unassembled WGS sequence"/>
</dbReference>
<name>A0A4Y2P9C6_ARAVE</name>
<sequence>MHYTGSRVTHALPTDRGQLKNDRFNSSDAELGVSPAPSRPFLKEIRIVIGEGKLNPHYYCTHIQAQELAYLSGGFSSIYPWCPQVGVYALCRAILKSWDKDSAGRSGI</sequence>
<evidence type="ECO:0000313" key="3">
    <source>
        <dbReference type="Proteomes" id="UP000499080"/>
    </source>
</evidence>
<accession>A0A4Y2P9C6</accession>
<comment type="caution">
    <text evidence="2">The sequence shown here is derived from an EMBL/GenBank/DDBJ whole genome shotgun (WGS) entry which is preliminary data.</text>
</comment>
<evidence type="ECO:0000313" key="2">
    <source>
        <dbReference type="EMBL" id="GBN47642.1"/>
    </source>
</evidence>
<gene>
    <name evidence="2" type="ORF">AVEN_66355_1</name>
</gene>
<protein>
    <submittedName>
        <fullName evidence="2">Uncharacterized protein</fullName>
    </submittedName>
</protein>
<organism evidence="2 3">
    <name type="scientific">Araneus ventricosus</name>
    <name type="common">Orbweaver spider</name>
    <name type="synonym">Epeira ventricosa</name>
    <dbReference type="NCBI Taxonomy" id="182803"/>
    <lineage>
        <taxon>Eukaryota</taxon>
        <taxon>Metazoa</taxon>
        <taxon>Ecdysozoa</taxon>
        <taxon>Arthropoda</taxon>
        <taxon>Chelicerata</taxon>
        <taxon>Arachnida</taxon>
        <taxon>Araneae</taxon>
        <taxon>Araneomorphae</taxon>
        <taxon>Entelegynae</taxon>
        <taxon>Araneoidea</taxon>
        <taxon>Araneidae</taxon>
        <taxon>Araneus</taxon>
    </lineage>
</organism>
<feature type="region of interest" description="Disordered" evidence="1">
    <location>
        <begin position="1"/>
        <end position="32"/>
    </location>
</feature>
<evidence type="ECO:0000256" key="1">
    <source>
        <dbReference type="SAM" id="MobiDB-lite"/>
    </source>
</evidence>
<proteinExistence type="predicted"/>
<reference evidence="2 3" key="1">
    <citation type="journal article" date="2019" name="Sci. Rep.">
        <title>Orb-weaving spider Araneus ventricosus genome elucidates the spidroin gene catalogue.</title>
        <authorList>
            <person name="Kono N."/>
            <person name="Nakamura H."/>
            <person name="Ohtoshi R."/>
            <person name="Moran D.A.P."/>
            <person name="Shinohara A."/>
            <person name="Yoshida Y."/>
            <person name="Fujiwara M."/>
            <person name="Mori M."/>
            <person name="Tomita M."/>
            <person name="Arakawa K."/>
        </authorList>
    </citation>
    <scope>NUCLEOTIDE SEQUENCE [LARGE SCALE GENOMIC DNA]</scope>
</reference>